<comment type="subcellular location">
    <subcellularLocation>
        <location evidence="1">Cell membrane</location>
        <topology evidence="1">Multi-pass membrane protein</topology>
    </subcellularLocation>
</comment>
<keyword evidence="11" id="KW-1185">Reference proteome</keyword>
<accession>A0A9D3AB54</accession>
<keyword evidence="3" id="KW-0812">Transmembrane</keyword>
<reference evidence="9 11" key="1">
    <citation type="submission" date="2020-03" db="EMBL/GenBank/DDBJ databases">
        <title>Genomic Encyclopedia of Type Strains, Phase IV (KMG-IV): sequencing the most valuable type-strain genomes for metagenomic binning, comparative biology and taxonomic classification.</title>
        <authorList>
            <person name="Goeker M."/>
        </authorList>
    </citation>
    <scope>NUCLEOTIDE SEQUENCE [LARGE SCALE GENOMIC DNA]</scope>
    <source>
        <strain evidence="9 11">DSM 26613</strain>
    </source>
</reference>
<reference evidence="8" key="3">
    <citation type="submission" date="2021-09" db="EMBL/GenBank/DDBJ databases">
        <authorList>
            <person name="Gilroy R."/>
        </authorList>
    </citation>
    <scope>NUCLEOTIDE SEQUENCE</scope>
    <source>
        <strain evidence="8">CHK175-13533</strain>
    </source>
</reference>
<dbReference type="EMBL" id="JAATIZ010000002">
    <property type="protein sequence ID" value="NJB65035.1"/>
    <property type="molecule type" value="Genomic_DNA"/>
</dbReference>
<evidence type="ECO:0000256" key="5">
    <source>
        <dbReference type="ARBA" id="ARBA00023136"/>
    </source>
</evidence>
<protein>
    <submittedName>
        <fullName evidence="8">Cache domain-containing protein</fullName>
    </submittedName>
    <submittedName>
        <fullName evidence="9">Cytochrome c</fullName>
    </submittedName>
</protein>
<proteinExistence type="predicted"/>
<feature type="domain" description="Single Cache" evidence="7">
    <location>
        <begin position="61"/>
        <end position="149"/>
    </location>
</feature>
<feature type="chain" id="PRO_5038920445" evidence="6">
    <location>
        <begin position="26"/>
        <end position="298"/>
    </location>
</feature>
<evidence type="ECO:0000259" key="7">
    <source>
        <dbReference type="Pfam" id="PF17200"/>
    </source>
</evidence>
<dbReference type="Proteomes" id="UP000700248">
    <property type="component" value="Unassembled WGS sequence"/>
</dbReference>
<evidence type="ECO:0000256" key="2">
    <source>
        <dbReference type="ARBA" id="ARBA00022475"/>
    </source>
</evidence>
<gene>
    <name evidence="9" type="ORF">GGR41_001264</name>
    <name evidence="8" type="ORF">K8U84_06265</name>
</gene>
<dbReference type="InterPro" id="IPR033480">
    <property type="entry name" value="sCache_2"/>
</dbReference>
<organism evidence="8 10">
    <name type="scientific">Paenalcaligenes hominis</name>
    <dbReference type="NCBI Taxonomy" id="643674"/>
    <lineage>
        <taxon>Bacteria</taxon>
        <taxon>Pseudomonadati</taxon>
        <taxon>Pseudomonadota</taxon>
        <taxon>Betaproteobacteria</taxon>
        <taxon>Burkholderiales</taxon>
        <taxon>Alcaligenaceae</taxon>
        <taxon>Paenalcaligenes</taxon>
    </lineage>
</organism>
<evidence type="ECO:0000313" key="10">
    <source>
        <dbReference type="Proteomes" id="UP000700248"/>
    </source>
</evidence>
<dbReference type="AlphaFoldDB" id="A0A9D3AB54"/>
<feature type="signal peptide" evidence="6">
    <location>
        <begin position="1"/>
        <end position="25"/>
    </location>
</feature>
<evidence type="ECO:0000313" key="8">
    <source>
        <dbReference type="EMBL" id="HJH24140.1"/>
    </source>
</evidence>
<dbReference type="RefSeq" id="WP_167661109.1">
    <property type="nucleotide sequence ID" value="NZ_BMCQ01000001.1"/>
</dbReference>
<evidence type="ECO:0000313" key="11">
    <source>
        <dbReference type="Proteomes" id="UP000783934"/>
    </source>
</evidence>
<dbReference type="Proteomes" id="UP000783934">
    <property type="component" value="Unassembled WGS sequence"/>
</dbReference>
<dbReference type="GO" id="GO:0005886">
    <property type="term" value="C:plasma membrane"/>
    <property type="evidence" value="ECO:0007669"/>
    <property type="project" value="UniProtKB-SubCell"/>
</dbReference>
<keyword evidence="4" id="KW-1133">Transmembrane helix</keyword>
<comment type="caution">
    <text evidence="8">The sequence shown here is derived from an EMBL/GenBank/DDBJ whole genome shotgun (WGS) entry which is preliminary data.</text>
</comment>
<evidence type="ECO:0000256" key="3">
    <source>
        <dbReference type="ARBA" id="ARBA00022692"/>
    </source>
</evidence>
<sequence length="298" mass="32851">MSYIKQVTGAMVAAALGAVTPPAAAQELLLAEAAVQTKPTVEQRAHQLLQRAVQHIKNKGVVGVNDFNRDAQFVDRDLYVFSLNMEGILLSSGGWSATLIGENVLEQTDTDQRPFFKEIIESAKSQTRGTVQYQWYNPADGGMDAKLTSFELVDGVVVAVGYFPAAPTLEQVQNVLNEAVYSFDVDPEGALRKFANRTSEFQFRGLRVLVLDLEQGNVLFDAAERYLKGVSLADVVDVTGRPFLLEIADLAQTEFTQQLDALILNLKTKRVAVQRIFFKRTGSHVIGVQAEIKENTEL</sequence>
<evidence type="ECO:0000313" key="9">
    <source>
        <dbReference type="EMBL" id="NJB65035.1"/>
    </source>
</evidence>
<evidence type="ECO:0000256" key="1">
    <source>
        <dbReference type="ARBA" id="ARBA00004651"/>
    </source>
</evidence>
<dbReference type="Pfam" id="PF17200">
    <property type="entry name" value="sCache_2"/>
    <property type="match status" value="1"/>
</dbReference>
<dbReference type="EMBL" id="DYTQ01000074">
    <property type="protein sequence ID" value="HJH24140.1"/>
    <property type="molecule type" value="Genomic_DNA"/>
</dbReference>
<reference evidence="8" key="2">
    <citation type="journal article" date="2021" name="PeerJ">
        <title>Extensive microbial diversity within the chicken gut microbiome revealed by metagenomics and culture.</title>
        <authorList>
            <person name="Gilroy R."/>
            <person name="Ravi A."/>
            <person name="Getino M."/>
            <person name="Pursley I."/>
            <person name="Horton D.L."/>
            <person name="Alikhan N.F."/>
            <person name="Baker D."/>
            <person name="Gharbi K."/>
            <person name="Hall N."/>
            <person name="Watson M."/>
            <person name="Adriaenssens E.M."/>
            <person name="Foster-Nyarko E."/>
            <person name="Jarju S."/>
            <person name="Secka A."/>
            <person name="Antonio M."/>
            <person name="Oren A."/>
            <person name="Chaudhuri R.R."/>
            <person name="La Ragione R."/>
            <person name="Hildebrand F."/>
            <person name="Pallen M.J."/>
        </authorList>
    </citation>
    <scope>NUCLEOTIDE SEQUENCE</scope>
    <source>
        <strain evidence="8">CHK175-13533</strain>
    </source>
</reference>
<evidence type="ECO:0000256" key="6">
    <source>
        <dbReference type="SAM" id="SignalP"/>
    </source>
</evidence>
<name>A0A9D3AB54_9BURK</name>
<keyword evidence="2" id="KW-1003">Cell membrane</keyword>
<keyword evidence="6" id="KW-0732">Signal</keyword>
<dbReference type="Gene3D" id="3.30.450.20">
    <property type="entry name" value="PAS domain"/>
    <property type="match status" value="1"/>
</dbReference>
<evidence type="ECO:0000256" key="4">
    <source>
        <dbReference type="ARBA" id="ARBA00022989"/>
    </source>
</evidence>
<keyword evidence="5" id="KW-0472">Membrane</keyword>